<dbReference type="AlphaFoldDB" id="A0A1M5RSN8"/>
<proteinExistence type="predicted"/>
<evidence type="ECO:0000313" key="1">
    <source>
        <dbReference type="EMBL" id="SHH29285.1"/>
    </source>
</evidence>
<dbReference type="RefSeq" id="WP_073127107.1">
    <property type="nucleotide sequence ID" value="NZ_BAABCH010000084.1"/>
</dbReference>
<reference evidence="2" key="1">
    <citation type="submission" date="2016-11" db="EMBL/GenBank/DDBJ databases">
        <authorList>
            <person name="Varghese N."/>
            <person name="Submissions S."/>
        </authorList>
    </citation>
    <scope>NUCLEOTIDE SEQUENCE [LARGE SCALE GENOMIC DNA]</scope>
    <source>
        <strain evidence="2">DSM 2635</strain>
    </source>
</reference>
<evidence type="ECO:0000313" key="2">
    <source>
        <dbReference type="Proteomes" id="UP000243255"/>
    </source>
</evidence>
<sequence length="81" mass="8994">MKEKENKNKDKVNIISGISQSNLNQLHGEGASQILQAYKGIRIDSLGNEIAHHGRGLKQISEYEIDSKNSYGSYKQQAGFS</sequence>
<organism evidence="1 2">
    <name type="scientific">Asaccharospora irregularis DSM 2635</name>
    <dbReference type="NCBI Taxonomy" id="1121321"/>
    <lineage>
        <taxon>Bacteria</taxon>
        <taxon>Bacillati</taxon>
        <taxon>Bacillota</taxon>
        <taxon>Clostridia</taxon>
        <taxon>Peptostreptococcales</taxon>
        <taxon>Peptostreptococcaceae</taxon>
        <taxon>Asaccharospora</taxon>
    </lineage>
</organism>
<protein>
    <submittedName>
        <fullName evidence="1">Uncharacterized protein</fullName>
    </submittedName>
</protein>
<name>A0A1M5RSN8_9FIRM</name>
<dbReference type="Proteomes" id="UP000243255">
    <property type="component" value="Unassembled WGS sequence"/>
</dbReference>
<gene>
    <name evidence="1" type="ORF">SAMN04488530_1336</name>
</gene>
<accession>A0A1M5RSN8</accession>
<dbReference type="EMBL" id="FQWX01000033">
    <property type="protein sequence ID" value="SHH29285.1"/>
    <property type="molecule type" value="Genomic_DNA"/>
</dbReference>
<keyword evidence="2" id="KW-1185">Reference proteome</keyword>